<dbReference type="InterPro" id="IPR008929">
    <property type="entry name" value="Chondroitin_lyas"/>
</dbReference>
<reference evidence="3 4" key="1">
    <citation type="journal article" date="2019" name="Int. J. Syst. Evol. Microbiol.">
        <title>The Global Catalogue of Microorganisms (GCM) 10K type strain sequencing project: providing services to taxonomists for standard genome sequencing and annotation.</title>
        <authorList>
            <consortium name="The Broad Institute Genomics Platform"/>
            <consortium name="The Broad Institute Genome Sequencing Center for Infectious Disease"/>
            <person name="Wu L."/>
            <person name="Ma J."/>
        </authorList>
    </citation>
    <scope>NUCLEOTIDE SEQUENCE [LARGE SCALE GENOMIC DNA]</scope>
    <source>
        <strain evidence="3 4">JCM 12662</strain>
    </source>
</reference>
<dbReference type="RefSeq" id="WP_343754065.1">
    <property type="nucleotide sequence ID" value="NZ_BAAACW010000040.1"/>
</dbReference>
<evidence type="ECO:0000256" key="1">
    <source>
        <dbReference type="ARBA" id="ARBA00004196"/>
    </source>
</evidence>
<accession>A0ABN0X6X0</accession>
<dbReference type="Gene3D" id="2.70.98.70">
    <property type="match status" value="1"/>
</dbReference>
<dbReference type="SUPFAM" id="SSF48230">
    <property type="entry name" value="Chondroitin AC/alginate lyase"/>
    <property type="match status" value="1"/>
</dbReference>
<dbReference type="EMBL" id="BAAACW010000040">
    <property type="protein sequence ID" value="GAA0356642.1"/>
    <property type="molecule type" value="Genomic_DNA"/>
</dbReference>
<keyword evidence="4" id="KW-1185">Reference proteome</keyword>
<dbReference type="Proteomes" id="UP001501166">
    <property type="component" value="Unassembled WGS sequence"/>
</dbReference>
<dbReference type="InterPro" id="IPR012480">
    <property type="entry name" value="Hepar_II_III_C"/>
</dbReference>
<feature type="domain" description="Heparinase II/III-like C-terminal" evidence="2">
    <location>
        <begin position="345"/>
        <end position="527"/>
    </location>
</feature>
<dbReference type="Pfam" id="PF07940">
    <property type="entry name" value="Hepar_II_III_C"/>
    <property type="match status" value="1"/>
</dbReference>
<protein>
    <recommendedName>
        <fullName evidence="2">Heparinase II/III-like C-terminal domain-containing protein</fullName>
    </recommendedName>
</protein>
<comment type="subcellular location">
    <subcellularLocation>
        <location evidence="1">Cell envelope</location>
    </subcellularLocation>
</comment>
<gene>
    <name evidence="3" type="ORF">GCM10008932_07010</name>
</gene>
<organism evidence="3 4">
    <name type="scientific">Alkalibacterium iburiense</name>
    <dbReference type="NCBI Taxonomy" id="290589"/>
    <lineage>
        <taxon>Bacteria</taxon>
        <taxon>Bacillati</taxon>
        <taxon>Bacillota</taxon>
        <taxon>Bacilli</taxon>
        <taxon>Lactobacillales</taxon>
        <taxon>Carnobacteriaceae</taxon>
        <taxon>Alkalibacterium</taxon>
    </lineage>
</organism>
<sequence>MDQLKINKNEQYDAFMTYLKKDTVHVEEDNPYPDFSAYTLFFEEGDRVTFEKQYFNRRKKLTRLGLLCLDDSSNKKRVRELENSLFSICQEFTWCLPAHIDTDREENSEQKQYTLDLFACETAFTLAEICHYLSDVLSPKLKAIVRSSIFERVLNPYLKEEWGWEKLDNNWASVCAGSIGITAIYMIKDQSVLKTVLKRVEKTMACFLDGFGEDGACLEGLSYWQYGFRYFTYFSDAYKNYTKGSKNLFNKPKIKEIAKFQQVMTLTDNQVLNYSDSPDVLEPAHDLAGYYHTLYPETIILPEKNYDITQVIDHCGRWGPALRTLMWSKREKDGSDYPIEESYWLSDAQIFVYKHKHLHFSFKGGDNNESHNHNDLGHFILHFQGQPVFIDLGAPVYTRDYFNDNRYSILQASSKGHSVPIINGKTQEEGESYKARMQDRKGYERLSLDLTDAYLVESLKQYRRTFSLQPIKQELIIEEEFHFMTQENALELRYMLDGFPLVEEEKKRIIFSKNQIQVVLQLPEGIDHYLVEAIEYVNHKGENKQAQVVRLFVEPRTHKAHYQLTVSCQKL</sequence>
<evidence type="ECO:0000313" key="3">
    <source>
        <dbReference type="EMBL" id="GAA0356642.1"/>
    </source>
</evidence>
<comment type="caution">
    <text evidence="3">The sequence shown here is derived from an EMBL/GenBank/DDBJ whole genome shotgun (WGS) entry which is preliminary data.</text>
</comment>
<evidence type="ECO:0000313" key="4">
    <source>
        <dbReference type="Proteomes" id="UP001501166"/>
    </source>
</evidence>
<dbReference type="PANTHER" id="PTHR38045">
    <property type="entry name" value="CHROMOSOME 1, WHOLE GENOME SHOTGUN SEQUENCE"/>
    <property type="match status" value="1"/>
</dbReference>
<dbReference type="PANTHER" id="PTHR38045:SF1">
    <property type="entry name" value="HEPARINASE II_III-LIKE PROTEIN"/>
    <property type="match status" value="1"/>
</dbReference>
<proteinExistence type="predicted"/>
<name>A0ABN0X6X0_9LACT</name>
<evidence type="ECO:0000259" key="2">
    <source>
        <dbReference type="Pfam" id="PF07940"/>
    </source>
</evidence>
<dbReference type="Gene3D" id="1.50.10.100">
    <property type="entry name" value="Chondroitin AC/alginate lyase"/>
    <property type="match status" value="1"/>
</dbReference>